<dbReference type="OrthoDB" id="448719at2759"/>
<sequence>MELGSRGQEAVAVEEPFMTTRERLYRKQLEEEEKQAEVRHVDFTKRELRRKVRSLPVLKTKYGETSEDHFITPGYREPAQAWQARFSSRQEMKSADVSRMLHDKPVFAQLQWQKPADGVL</sequence>
<evidence type="ECO:0000313" key="1">
    <source>
        <dbReference type="EMBL" id="CAE7233249.1"/>
    </source>
</evidence>
<proteinExistence type="predicted"/>
<dbReference type="Proteomes" id="UP000604046">
    <property type="component" value="Unassembled WGS sequence"/>
</dbReference>
<accession>A0A812KTM0</accession>
<name>A0A812KTM0_9DINO</name>
<protein>
    <submittedName>
        <fullName evidence="1">Uncharacterized protein</fullName>
    </submittedName>
</protein>
<keyword evidence="2" id="KW-1185">Reference proteome</keyword>
<dbReference type="AlphaFoldDB" id="A0A812KTM0"/>
<reference evidence="1" key="1">
    <citation type="submission" date="2021-02" db="EMBL/GenBank/DDBJ databases">
        <authorList>
            <person name="Dougan E. K."/>
            <person name="Rhodes N."/>
            <person name="Thang M."/>
            <person name="Chan C."/>
        </authorList>
    </citation>
    <scope>NUCLEOTIDE SEQUENCE</scope>
</reference>
<dbReference type="EMBL" id="CAJNDS010000779">
    <property type="protein sequence ID" value="CAE7233249.1"/>
    <property type="molecule type" value="Genomic_DNA"/>
</dbReference>
<comment type="caution">
    <text evidence="1">The sequence shown here is derived from an EMBL/GenBank/DDBJ whole genome shotgun (WGS) entry which is preliminary data.</text>
</comment>
<organism evidence="1 2">
    <name type="scientific">Symbiodinium natans</name>
    <dbReference type="NCBI Taxonomy" id="878477"/>
    <lineage>
        <taxon>Eukaryota</taxon>
        <taxon>Sar</taxon>
        <taxon>Alveolata</taxon>
        <taxon>Dinophyceae</taxon>
        <taxon>Suessiales</taxon>
        <taxon>Symbiodiniaceae</taxon>
        <taxon>Symbiodinium</taxon>
    </lineage>
</organism>
<evidence type="ECO:0000313" key="2">
    <source>
        <dbReference type="Proteomes" id="UP000604046"/>
    </source>
</evidence>
<gene>
    <name evidence="1" type="ORF">SNAT2548_LOCUS9728</name>
</gene>